<organism evidence="2 3">
    <name type="scientific">candidate division WWE3 bacterium CG09_land_8_20_14_0_10_39_24</name>
    <dbReference type="NCBI Taxonomy" id="1975088"/>
    <lineage>
        <taxon>Bacteria</taxon>
        <taxon>Katanobacteria</taxon>
    </lineage>
</organism>
<reference evidence="3" key="1">
    <citation type="submission" date="2017-09" db="EMBL/GenBank/DDBJ databases">
        <title>Depth-based differentiation of microbial function through sediment-hosted aquifers and enrichment of novel symbionts in the deep terrestrial subsurface.</title>
        <authorList>
            <person name="Probst A.J."/>
            <person name="Ladd B."/>
            <person name="Jarett J.K."/>
            <person name="Geller-Mcgrath D.E."/>
            <person name="Sieber C.M.K."/>
            <person name="Emerson J.B."/>
            <person name="Anantharaman K."/>
            <person name="Thomas B.C."/>
            <person name="Malmstrom R."/>
            <person name="Stieglmeier M."/>
            <person name="Klingl A."/>
            <person name="Woyke T."/>
            <person name="Ryan C.M."/>
            <person name="Banfield J.F."/>
        </authorList>
    </citation>
    <scope>NUCLEOTIDE SEQUENCE [LARGE SCALE GENOMIC DNA]</scope>
</reference>
<feature type="non-terminal residue" evidence="2">
    <location>
        <position position="329"/>
    </location>
</feature>
<feature type="transmembrane region" description="Helical" evidence="1">
    <location>
        <begin position="110"/>
        <end position="127"/>
    </location>
</feature>
<protein>
    <recommendedName>
        <fullName evidence="4">Glycosyltransferase RgtA/B/C/D-like domain-containing protein</fullName>
    </recommendedName>
</protein>
<evidence type="ECO:0000313" key="2">
    <source>
        <dbReference type="EMBL" id="PIS13059.1"/>
    </source>
</evidence>
<feature type="transmembrane region" description="Helical" evidence="1">
    <location>
        <begin position="250"/>
        <end position="270"/>
    </location>
</feature>
<feature type="transmembrane region" description="Helical" evidence="1">
    <location>
        <begin position="282"/>
        <end position="309"/>
    </location>
</feature>
<feature type="transmembrane region" description="Helical" evidence="1">
    <location>
        <begin position="198"/>
        <end position="216"/>
    </location>
</feature>
<keyword evidence="1" id="KW-1133">Transmembrane helix</keyword>
<dbReference type="AlphaFoldDB" id="A0A2H0WMD7"/>
<proteinExistence type="predicted"/>
<accession>A0A2H0WMD7</accession>
<keyword evidence="1" id="KW-0812">Transmembrane</keyword>
<dbReference type="Proteomes" id="UP000230787">
    <property type="component" value="Unassembled WGS sequence"/>
</dbReference>
<evidence type="ECO:0000313" key="3">
    <source>
        <dbReference type="Proteomes" id="UP000230787"/>
    </source>
</evidence>
<sequence length="329" mass="38382">MRFREKITCLLLLALASIYFLQKIDLTTVDLGRHIRNGEYFLKDPKVLYTNFYSYTEPSFETVNHHWLFGFLTYLIWSVGNFKLISIIFAVINLSSFFLLFLSAKKSSSFTIALFSSLWLIPIIAARKEIRPEMISYLFLAIFLFYLVRFKNGEITFKKLCVLLLLVQLLWVNTHIFFIFGLLLAGVLTVKNIPIKKLLFLLLALVLTSLINPAGIKGFLEPFNIFKEYGYMVAENQSVIFMQKRFYNPLYFHFELSFIMIFCGFFILLLKSRMDFKRNLPLFGLFLIFGLLAFRLNRLIAMSGMMFLFTGSSVMKEIFNCLPKKYGGD</sequence>
<comment type="caution">
    <text evidence="2">The sequence shown here is derived from an EMBL/GenBank/DDBJ whole genome shotgun (WGS) entry which is preliminary data.</text>
</comment>
<evidence type="ECO:0008006" key="4">
    <source>
        <dbReference type="Google" id="ProtNLM"/>
    </source>
</evidence>
<evidence type="ECO:0000256" key="1">
    <source>
        <dbReference type="SAM" id="Phobius"/>
    </source>
</evidence>
<feature type="transmembrane region" description="Helical" evidence="1">
    <location>
        <begin position="162"/>
        <end position="186"/>
    </location>
</feature>
<dbReference type="EMBL" id="PEZN01000011">
    <property type="protein sequence ID" value="PIS13059.1"/>
    <property type="molecule type" value="Genomic_DNA"/>
</dbReference>
<name>A0A2H0WMD7_UNCKA</name>
<gene>
    <name evidence="2" type="ORF">COT69_00670</name>
</gene>
<feature type="transmembrane region" description="Helical" evidence="1">
    <location>
        <begin position="134"/>
        <end position="150"/>
    </location>
</feature>
<keyword evidence="1" id="KW-0472">Membrane</keyword>